<evidence type="ECO:0000313" key="5">
    <source>
        <dbReference type="Proteomes" id="UP000054047"/>
    </source>
</evidence>
<name>A0A0C2DDZ4_9BILA</name>
<dbReference type="Proteomes" id="UP000054047">
    <property type="component" value="Unassembled WGS sequence"/>
</dbReference>
<protein>
    <recommendedName>
        <fullName evidence="3">Peptidase S9A N-terminal domain-containing protein</fullName>
    </recommendedName>
</protein>
<dbReference type="InterPro" id="IPR023302">
    <property type="entry name" value="Pept_S9A_N"/>
</dbReference>
<gene>
    <name evidence="4" type="ORF">ANCDUO_01517</name>
</gene>
<dbReference type="SUPFAM" id="SSF50993">
    <property type="entry name" value="Peptidase/esterase 'gauge' domain"/>
    <property type="match status" value="1"/>
</dbReference>
<feature type="chain" id="PRO_5002147772" description="Peptidase S9A N-terminal domain-containing protein" evidence="2">
    <location>
        <begin position="20"/>
        <end position="119"/>
    </location>
</feature>
<organism evidence="4 5">
    <name type="scientific">Ancylostoma duodenale</name>
    <dbReference type="NCBI Taxonomy" id="51022"/>
    <lineage>
        <taxon>Eukaryota</taxon>
        <taxon>Metazoa</taxon>
        <taxon>Ecdysozoa</taxon>
        <taxon>Nematoda</taxon>
        <taxon>Chromadorea</taxon>
        <taxon>Rhabditida</taxon>
        <taxon>Rhabditina</taxon>
        <taxon>Rhabditomorpha</taxon>
        <taxon>Strongyloidea</taxon>
        <taxon>Ancylostomatidae</taxon>
        <taxon>Ancylostomatinae</taxon>
        <taxon>Ancylostoma</taxon>
    </lineage>
</organism>
<feature type="domain" description="Peptidase S9A N-terminal" evidence="3">
    <location>
        <begin position="76"/>
        <end position="118"/>
    </location>
</feature>
<keyword evidence="5" id="KW-1185">Reference proteome</keyword>
<evidence type="ECO:0000256" key="1">
    <source>
        <dbReference type="SAM" id="MobiDB-lite"/>
    </source>
</evidence>
<evidence type="ECO:0000259" key="3">
    <source>
        <dbReference type="Pfam" id="PF02897"/>
    </source>
</evidence>
<dbReference type="InterPro" id="IPR051167">
    <property type="entry name" value="Prolyl_oligopep/macrocyclase"/>
</dbReference>
<dbReference type="EMBL" id="KN726452">
    <property type="protein sequence ID" value="KIH68158.1"/>
    <property type="molecule type" value="Genomic_DNA"/>
</dbReference>
<dbReference type="GO" id="GO:0005829">
    <property type="term" value="C:cytosol"/>
    <property type="evidence" value="ECO:0007669"/>
    <property type="project" value="TreeGrafter"/>
</dbReference>
<accession>A0A0C2DDZ4</accession>
<reference evidence="4 5" key="1">
    <citation type="submission" date="2013-12" db="EMBL/GenBank/DDBJ databases">
        <title>Draft genome of the parsitic nematode Ancylostoma duodenale.</title>
        <authorList>
            <person name="Mitreva M."/>
        </authorList>
    </citation>
    <scope>NUCLEOTIDE SEQUENCE [LARGE SCALE GENOMIC DNA]</scope>
    <source>
        <strain evidence="4 5">Zhejiang</strain>
    </source>
</reference>
<feature type="signal peptide" evidence="2">
    <location>
        <begin position="1"/>
        <end position="19"/>
    </location>
</feature>
<feature type="region of interest" description="Disordered" evidence="1">
    <location>
        <begin position="20"/>
        <end position="39"/>
    </location>
</feature>
<keyword evidence="2" id="KW-0732">Signal</keyword>
<dbReference type="GO" id="GO:0070012">
    <property type="term" value="F:oligopeptidase activity"/>
    <property type="evidence" value="ECO:0007669"/>
    <property type="project" value="TreeGrafter"/>
</dbReference>
<dbReference type="GO" id="GO:0004252">
    <property type="term" value="F:serine-type endopeptidase activity"/>
    <property type="evidence" value="ECO:0007669"/>
    <property type="project" value="InterPro"/>
</dbReference>
<dbReference type="InterPro" id="IPR029058">
    <property type="entry name" value="AB_hydrolase_fold"/>
</dbReference>
<dbReference type="PANTHER" id="PTHR42881:SF2">
    <property type="entry name" value="PROLYL ENDOPEPTIDASE"/>
    <property type="match status" value="1"/>
</dbReference>
<sequence length="119" mass="13380">MRTLLLLVLAGCSLPQGVAQERGSMGKSEPLPSISIPPATYPTARRDENIVDDFDGIKVMLLYELHLRDLCECIVQVGDPYRWLEDPDAPETRQFVSELNAISEPFLAKAPNREDIRKK</sequence>
<proteinExistence type="predicted"/>
<dbReference type="PANTHER" id="PTHR42881">
    <property type="entry name" value="PROLYL ENDOPEPTIDASE"/>
    <property type="match status" value="1"/>
</dbReference>
<dbReference type="Gene3D" id="3.40.50.1820">
    <property type="entry name" value="alpha/beta hydrolase"/>
    <property type="match status" value="1"/>
</dbReference>
<evidence type="ECO:0000313" key="4">
    <source>
        <dbReference type="EMBL" id="KIH68158.1"/>
    </source>
</evidence>
<evidence type="ECO:0000256" key="2">
    <source>
        <dbReference type="SAM" id="SignalP"/>
    </source>
</evidence>
<dbReference type="OrthoDB" id="248387at2759"/>
<dbReference type="AlphaFoldDB" id="A0A0C2DDZ4"/>
<dbReference type="Pfam" id="PF02897">
    <property type="entry name" value="Peptidase_S9_N"/>
    <property type="match status" value="1"/>
</dbReference>